<comment type="caution">
    <text evidence="2">The sequence shown here is derived from an EMBL/GenBank/DDBJ whole genome shotgun (WGS) entry which is preliminary data.</text>
</comment>
<accession>A0A0G9K7D7</accession>
<name>A0A0G9K7D7_9BACT</name>
<organism evidence="2 3">
    <name type="scientific">Aliarcobacter butzleri L348</name>
    <dbReference type="NCBI Taxonomy" id="1447256"/>
    <lineage>
        <taxon>Bacteria</taxon>
        <taxon>Pseudomonadati</taxon>
        <taxon>Campylobacterota</taxon>
        <taxon>Epsilonproteobacteria</taxon>
        <taxon>Campylobacterales</taxon>
        <taxon>Arcobacteraceae</taxon>
        <taxon>Aliarcobacter</taxon>
    </lineage>
</organism>
<dbReference type="AlphaFoldDB" id="A0A0G9K7D7"/>
<evidence type="ECO:0008006" key="4">
    <source>
        <dbReference type="Google" id="ProtNLM"/>
    </source>
</evidence>
<evidence type="ECO:0000313" key="3">
    <source>
        <dbReference type="Proteomes" id="UP000035514"/>
    </source>
</evidence>
<dbReference type="RefSeq" id="WP_046996007.1">
    <property type="nucleotide sequence ID" value="NZ_JAIQ01000024.1"/>
</dbReference>
<proteinExistence type="predicted"/>
<dbReference type="EMBL" id="JAIQ01000024">
    <property type="protein sequence ID" value="KLE02477.1"/>
    <property type="molecule type" value="Genomic_DNA"/>
</dbReference>
<feature type="coiled-coil region" evidence="1">
    <location>
        <begin position="647"/>
        <end position="682"/>
    </location>
</feature>
<keyword evidence="1" id="KW-0175">Coiled coil</keyword>
<evidence type="ECO:0000313" key="2">
    <source>
        <dbReference type="EMBL" id="KLE02477.1"/>
    </source>
</evidence>
<dbReference type="PATRIC" id="fig|1447256.3.peg.141"/>
<gene>
    <name evidence="2" type="ORF">AA20_00730</name>
</gene>
<protein>
    <recommendedName>
        <fullName evidence="4">Outer membrane protein</fullName>
    </recommendedName>
</protein>
<evidence type="ECO:0000256" key="1">
    <source>
        <dbReference type="SAM" id="Coils"/>
    </source>
</evidence>
<reference evidence="2 3" key="1">
    <citation type="submission" date="2014-01" db="EMBL/GenBank/DDBJ databases">
        <title>Development of a Comparative Genomic Fingerprinting Assay for High Resolution Genotyping of Arcobacter butzleri.</title>
        <authorList>
            <person name="Webb A.L."/>
            <person name="Inglis G.D."/>
            <person name="Kruczkiewicz P."/>
            <person name="Selinger L.B."/>
            <person name="Taboada E.N."/>
        </authorList>
    </citation>
    <scope>NUCLEOTIDE SEQUENCE [LARGE SCALE GENOMIC DNA]</scope>
    <source>
        <strain evidence="2 3">L348</strain>
    </source>
</reference>
<sequence>MKKIIISTTFLITLIVVSIYGILFTKKGNGFISSYIENRVNEEQKDLNFKINNFTLTTKDVDFEATLNENSYINISGDLSLFKKNVDLKYDIKIEDLSIFKNLISEDLKGTFFTNGIFKGSESESIIQGFSNIASSQTKYYMNLVDFKLKDIYLDLKDAKIDELLAIFNKPLYANGNLNLNANIKNIDKNSLDGLLIANISKGLINNDIFNKEFNQKINTKISFNGDINASLLGNIIEVKSDMTSSVADIFFDKTLIDIENNTIQSDYKIDVKNLAKLEGLIGKKLQGEFLTTGNILKDNKNISVDGNSDIFDGFFTYKFELKDYEIQNLNLNIEKAKLEKIFFMLNEPIYAVGNLELYSDIKNYNIENLDGSSSIKISDAKIINEVVNTVFKKNLKDLITFKSEIKTSYVPNQAISQIDVNSNITQLNMNKAIYDFSKNIFNSDYNLNVFELEALESFTKVKMRGAIDVVGTIENSENFFKINGNSNLASGQMNFNLINHDLVLNLNNANLKDITHMMFQPEIFDSKTNLDLKYNLLDEKGTLNANLLGGRFLENNFTNIVNQLAKYDLTKDVYETAVLSSKIDSKKFITDLTMKNKNNQIEIKDSLVDFDKNIIDAKIDTKIKNNSFFVLVKGDINKPTISLDVKNFLKNKIDKKIEDNKDKIEEKLNKVLKDKDSEKTKELIKNIKSLF</sequence>
<dbReference type="Proteomes" id="UP000035514">
    <property type="component" value="Unassembled WGS sequence"/>
</dbReference>